<comment type="caution">
    <text evidence="1">The sequence shown here is derived from an EMBL/GenBank/DDBJ whole genome shotgun (WGS) entry which is preliminary data.</text>
</comment>
<evidence type="ECO:0000313" key="1">
    <source>
        <dbReference type="EMBL" id="KAI4341668.1"/>
    </source>
</evidence>
<accession>A0ACB9NY49</accession>
<dbReference type="Proteomes" id="UP001057402">
    <property type="component" value="Chromosome 7"/>
</dbReference>
<evidence type="ECO:0000313" key="2">
    <source>
        <dbReference type="Proteomes" id="UP001057402"/>
    </source>
</evidence>
<dbReference type="EMBL" id="CM042886">
    <property type="protein sequence ID" value="KAI4341668.1"/>
    <property type="molecule type" value="Genomic_DNA"/>
</dbReference>
<proteinExistence type="predicted"/>
<protein>
    <submittedName>
        <fullName evidence="1">Uncharacterized protein</fullName>
    </submittedName>
</protein>
<sequence>MEGGSVSAYKAIRSCWRRRGYVRLPTRTGRFWRLRVRVSPKLKVSKLISSPKKALLRLRDGYVGMMLGLASTSICTRGSGYHHSGAGCGFGKAPLKEYNRKVIAEICRSVVMAAAAADDGKLGK</sequence>
<keyword evidence="2" id="KW-1185">Reference proteome</keyword>
<organism evidence="1 2">
    <name type="scientific">Melastoma candidum</name>
    <dbReference type="NCBI Taxonomy" id="119954"/>
    <lineage>
        <taxon>Eukaryota</taxon>
        <taxon>Viridiplantae</taxon>
        <taxon>Streptophyta</taxon>
        <taxon>Embryophyta</taxon>
        <taxon>Tracheophyta</taxon>
        <taxon>Spermatophyta</taxon>
        <taxon>Magnoliopsida</taxon>
        <taxon>eudicotyledons</taxon>
        <taxon>Gunneridae</taxon>
        <taxon>Pentapetalae</taxon>
        <taxon>rosids</taxon>
        <taxon>malvids</taxon>
        <taxon>Myrtales</taxon>
        <taxon>Melastomataceae</taxon>
        <taxon>Melastomatoideae</taxon>
        <taxon>Melastomateae</taxon>
        <taxon>Melastoma</taxon>
    </lineage>
</organism>
<name>A0ACB9NY49_9MYRT</name>
<gene>
    <name evidence="1" type="ORF">MLD38_026362</name>
</gene>
<reference evidence="2" key="1">
    <citation type="journal article" date="2023" name="Front. Plant Sci.">
        <title>Chromosomal-level genome assembly of Melastoma candidum provides insights into trichome evolution.</title>
        <authorList>
            <person name="Zhong Y."/>
            <person name="Wu W."/>
            <person name="Sun C."/>
            <person name="Zou P."/>
            <person name="Liu Y."/>
            <person name="Dai S."/>
            <person name="Zhou R."/>
        </authorList>
    </citation>
    <scope>NUCLEOTIDE SEQUENCE [LARGE SCALE GENOMIC DNA]</scope>
</reference>